<evidence type="ECO:0000313" key="5">
    <source>
        <dbReference type="EMBL" id="AIN47407.1"/>
    </source>
</evidence>
<accession>A0A088MYN7</accession>
<dbReference type="PANTHER" id="PTHR34874">
    <property type="entry name" value="PROTEIN YCHN"/>
    <property type="match status" value="1"/>
</dbReference>
<dbReference type="InterPro" id="IPR003787">
    <property type="entry name" value="Sulphur_relay_DsrE/F-like"/>
</dbReference>
<comment type="subcellular location">
    <subcellularLocation>
        <location evidence="1">Cytoplasm</location>
    </subcellularLocation>
</comment>
<dbReference type="InterPro" id="IPR017463">
    <property type="entry name" value="Sulphur_relay_TusD/DsrE"/>
</dbReference>
<dbReference type="NCBIfam" id="NF001237">
    <property type="entry name" value="PRK00207.1"/>
    <property type="match status" value="1"/>
</dbReference>
<reference evidence="5 6" key="1">
    <citation type="journal article" date="2014" name="MBio">
        <title>Differential genome evolution between companion symbionts in an insect-bacterial symbiosis.</title>
        <authorList>
            <person name="Bennett G.M."/>
            <person name="McCutcheon J.P."/>
            <person name="MacDonald B.R."/>
            <person name="Romanovicz D."/>
            <person name="Moran N.A."/>
        </authorList>
    </citation>
    <scope>NUCLEOTIDE SEQUENCE [LARGE SCALE GENOMIC DNA]</scope>
    <source>
        <strain evidence="5 6">BGSS</strain>
    </source>
</reference>
<evidence type="ECO:0000256" key="3">
    <source>
        <dbReference type="ARBA" id="ARBA00022490"/>
    </source>
</evidence>
<dbReference type="SUPFAM" id="SSF75169">
    <property type="entry name" value="DsrEFH-like"/>
    <property type="match status" value="1"/>
</dbReference>
<proteinExistence type="inferred from homology"/>
<sequence>MSNTINTIFPKKLDYCLLITGPAYGNQRASSALQFAEALLNCGHGINTIFFYQDGVYNANYFIAPANDEINLVQSWLKFAAKYKVSLNLCVSAGLRRGITETTQSLQLDKFGDNLQPGFNLSGLSSLAEAILKCDRLIQF</sequence>
<organism evidence="5 6">
    <name type="scientific">Candidatus Palibaumannia cicadellinicola</name>
    <dbReference type="NCBI Taxonomy" id="186490"/>
    <lineage>
        <taxon>Bacteria</taxon>
        <taxon>Pseudomonadati</taxon>
        <taxon>Pseudomonadota</taxon>
        <taxon>Gammaproteobacteria</taxon>
        <taxon>Candidatus Palibaumannia</taxon>
    </lineage>
</organism>
<dbReference type="GO" id="GO:0097163">
    <property type="term" value="F:sulfur carrier activity"/>
    <property type="evidence" value="ECO:0007669"/>
    <property type="project" value="TreeGrafter"/>
</dbReference>
<dbReference type="RefSeq" id="WP_260086057.1">
    <property type="nucleotide sequence ID" value="NZ_CP008985.1"/>
</dbReference>
<dbReference type="GO" id="GO:0002143">
    <property type="term" value="P:tRNA wobble position uridine thiolation"/>
    <property type="evidence" value="ECO:0007669"/>
    <property type="project" value="TreeGrafter"/>
</dbReference>
<evidence type="ECO:0000313" key="6">
    <source>
        <dbReference type="Proteomes" id="UP000067325"/>
    </source>
</evidence>
<gene>
    <name evidence="5" type="ORF">IM45_1079</name>
</gene>
<dbReference type="GO" id="GO:0016783">
    <property type="term" value="F:sulfurtransferase activity"/>
    <property type="evidence" value="ECO:0007669"/>
    <property type="project" value="InterPro"/>
</dbReference>
<dbReference type="PANTHER" id="PTHR34874:SF3">
    <property type="entry name" value="SULFURTRANSFERASE TUSD"/>
    <property type="match status" value="1"/>
</dbReference>
<evidence type="ECO:0000256" key="1">
    <source>
        <dbReference type="ARBA" id="ARBA00004496"/>
    </source>
</evidence>
<dbReference type="EMBL" id="CP008985">
    <property type="protein sequence ID" value="AIN47407.1"/>
    <property type="molecule type" value="Genomic_DNA"/>
</dbReference>
<dbReference type="Gene3D" id="3.40.1260.10">
    <property type="entry name" value="DsrEFH-like"/>
    <property type="match status" value="1"/>
</dbReference>
<dbReference type="Pfam" id="PF02635">
    <property type="entry name" value="DsrE"/>
    <property type="match status" value="1"/>
</dbReference>
<dbReference type="InterPro" id="IPR027396">
    <property type="entry name" value="DsrEFH-like"/>
</dbReference>
<keyword evidence="3" id="KW-0963">Cytoplasm</keyword>
<dbReference type="KEGG" id="bcib:IM45_1079"/>
<keyword evidence="4" id="KW-0808">Transferase</keyword>
<dbReference type="Proteomes" id="UP000067325">
    <property type="component" value="Chromosome"/>
</dbReference>
<dbReference type="AlphaFoldDB" id="A0A088MYN7"/>
<comment type="similarity">
    <text evidence="2">Belongs to the DsrE/TusD family.</text>
</comment>
<dbReference type="NCBIfam" id="TIGR03012">
    <property type="entry name" value="sulf_tusD_dsrE"/>
    <property type="match status" value="1"/>
</dbReference>
<dbReference type="GO" id="GO:1990228">
    <property type="term" value="C:sulfurtransferase complex"/>
    <property type="evidence" value="ECO:0007669"/>
    <property type="project" value="TreeGrafter"/>
</dbReference>
<dbReference type="eggNOG" id="COG1553">
    <property type="taxonomic scope" value="Bacteria"/>
</dbReference>
<protein>
    <submittedName>
        <fullName evidence="5">tRNA 5-methylaminomethyl-2-thiouridine synthase TusD</fullName>
    </submittedName>
</protein>
<evidence type="ECO:0000256" key="2">
    <source>
        <dbReference type="ARBA" id="ARBA00007067"/>
    </source>
</evidence>
<name>A0A088MYN7_9GAMM</name>
<dbReference type="HAMAP" id="MF_00390">
    <property type="entry name" value="Thiourid_synth_D"/>
    <property type="match status" value="1"/>
</dbReference>
<dbReference type="FunFam" id="3.40.1260.10:FF:000001">
    <property type="entry name" value="Sulfurtransferase TusD"/>
    <property type="match status" value="1"/>
</dbReference>
<evidence type="ECO:0000256" key="4">
    <source>
        <dbReference type="ARBA" id="ARBA00022679"/>
    </source>
</evidence>